<gene>
    <name evidence="2" type="ORF">BEMITA_LOCUS10029</name>
</gene>
<evidence type="ECO:0008006" key="4">
    <source>
        <dbReference type="Google" id="ProtNLM"/>
    </source>
</evidence>
<accession>A0A9P0F4B4</accession>
<keyword evidence="3" id="KW-1185">Reference proteome</keyword>
<feature type="region of interest" description="Disordered" evidence="1">
    <location>
        <begin position="1"/>
        <end position="29"/>
    </location>
</feature>
<name>A0A9P0F4B4_BEMTA</name>
<dbReference type="EMBL" id="OU963867">
    <property type="protein sequence ID" value="CAH0391411.1"/>
    <property type="molecule type" value="Genomic_DNA"/>
</dbReference>
<proteinExistence type="predicted"/>
<evidence type="ECO:0000256" key="1">
    <source>
        <dbReference type="SAM" id="MobiDB-lite"/>
    </source>
</evidence>
<reference evidence="2" key="1">
    <citation type="submission" date="2021-12" db="EMBL/GenBank/DDBJ databases">
        <authorList>
            <person name="King R."/>
        </authorList>
    </citation>
    <scope>NUCLEOTIDE SEQUENCE</scope>
</reference>
<organism evidence="2 3">
    <name type="scientific">Bemisia tabaci</name>
    <name type="common">Sweetpotato whitefly</name>
    <name type="synonym">Aleurodes tabaci</name>
    <dbReference type="NCBI Taxonomy" id="7038"/>
    <lineage>
        <taxon>Eukaryota</taxon>
        <taxon>Metazoa</taxon>
        <taxon>Ecdysozoa</taxon>
        <taxon>Arthropoda</taxon>
        <taxon>Hexapoda</taxon>
        <taxon>Insecta</taxon>
        <taxon>Pterygota</taxon>
        <taxon>Neoptera</taxon>
        <taxon>Paraneoptera</taxon>
        <taxon>Hemiptera</taxon>
        <taxon>Sternorrhyncha</taxon>
        <taxon>Aleyrodoidea</taxon>
        <taxon>Aleyrodidae</taxon>
        <taxon>Aleyrodinae</taxon>
        <taxon>Bemisia</taxon>
    </lineage>
</organism>
<protein>
    <recommendedName>
        <fullName evidence="4">Retrotransposon gag domain-containing protein</fullName>
    </recommendedName>
</protein>
<dbReference type="AlphaFoldDB" id="A0A9P0F4B4"/>
<evidence type="ECO:0000313" key="2">
    <source>
        <dbReference type="EMBL" id="CAH0391411.1"/>
    </source>
</evidence>
<evidence type="ECO:0000313" key="3">
    <source>
        <dbReference type="Proteomes" id="UP001152759"/>
    </source>
</evidence>
<dbReference type="Proteomes" id="UP001152759">
    <property type="component" value="Chromosome 6"/>
</dbReference>
<feature type="compositionally biased region" description="Polar residues" evidence="1">
    <location>
        <begin position="1"/>
        <end position="10"/>
    </location>
</feature>
<sequence>MQTMNQTILERNQPPPLDNASRTSEGPTVTIKAPPFRKLFKGEADYDVREFLKDFENFYKKCSDQEKRDQLRNHLAKRAIQYYDNEEIAFDNCRTFEEVKKKLIQYFDSDEDALTKFSARTQGENEDPLDYVQAKRKLAGLAKVNSTEAQLVRSIIMGLAPEYLAQVVSNRDTTIAQLIESVKNAKLAVAATSKGRGAILAVNHYTGQESSLESRVKANENALATLVHAVDLNRADTDRNTRAVDAMRQDLIRSMDAMMAAEKTFRFGVITLLHQDLNRTGTISQTLSLWTLSAGPSYLDPRNRLRPPPSTNVVKRRLRRSPCHFLHSHFLDAMDVKATCQLENPRYLGYTTSELGQARKIIVSWDNELDLPQDSLRAAWGHTKEALRRVRTALRVTWYCLRRGYTLKPGPALQPGKHY</sequence>